<dbReference type="Proteomes" id="UP000887566">
    <property type="component" value="Unplaced"/>
</dbReference>
<organism evidence="2 3">
    <name type="scientific">Plectus sambesii</name>
    <dbReference type="NCBI Taxonomy" id="2011161"/>
    <lineage>
        <taxon>Eukaryota</taxon>
        <taxon>Metazoa</taxon>
        <taxon>Ecdysozoa</taxon>
        <taxon>Nematoda</taxon>
        <taxon>Chromadorea</taxon>
        <taxon>Plectida</taxon>
        <taxon>Plectina</taxon>
        <taxon>Plectoidea</taxon>
        <taxon>Plectidae</taxon>
        <taxon>Plectus</taxon>
    </lineage>
</organism>
<dbReference type="WBParaSite" id="PSAMB.scaffold4171size15416.g23629.t1">
    <property type="protein sequence ID" value="PSAMB.scaffold4171size15416.g23629.t1"/>
    <property type="gene ID" value="PSAMB.scaffold4171size15416.g23629"/>
</dbReference>
<dbReference type="AlphaFoldDB" id="A0A914WGK1"/>
<evidence type="ECO:0000313" key="2">
    <source>
        <dbReference type="Proteomes" id="UP000887566"/>
    </source>
</evidence>
<evidence type="ECO:0000313" key="3">
    <source>
        <dbReference type="WBParaSite" id="PSAMB.scaffold4171size15416.g23629.t1"/>
    </source>
</evidence>
<sequence>MWLLKMLLRVFMLIFLLTSTSRHLLNAPHAARFLLPSSWERSLFMDVDCP</sequence>
<reference evidence="3" key="1">
    <citation type="submission" date="2022-11" db="UniProtKB">
        <authorList>
            <consortium name="WormBaseParasite"/>
        </authorList>
    </citation>
    <scope>IDENTIFICATION</scope>
</reference>
<proteinExistence type="predicted"/>
<keyword evidence="1" id="KW-0732">Signal</keyword>
<protein>
    <submittedName>
        <fullName evidence="3">Uncharacterized protein</fullName>
    </submittedName>
</protein>
<accession>A0A914WGK1</accession>
<evidence type="ECO:0000256" key="1">
    <source>
        <dbReference type="SAM" id="SignalP"/>
    </source>
</evidence>
<feature type="signal peptide" evidence="1">
    <location>
        <begin position="1"/>
        <end position="22"/>
    </location>
</feature>
<feature type="chain" id="PRO_5037389088" evidence="1">
    <location>
        <begin position="23"/>
        <end position="50"/>
    </location>
</feature>
<name>A0A914WGK1_9BILA</name>
<keyword evidence="2" id="KW-1185">Reference proteome</keyword>